<dbReference type="EMBL" id="CP013331">
    <property type="protein sequence ID" value="ALQ39396.1"/>
    <property type="molecule type" value="Genomic_DNA"/>
</dbReference>
<name>A0A0S2ZKQ2_9FUSO</name>
<dbReference type="KEGG" id="fhw:RN87_02150"/>
<evidence type="ECO:0000256" key="1">
    <source>
        <dbReference type="SAM" id="SignalP"/>
    </source>
</evidence>
<dbReference type="RefSeq" id="WP_029493120.1">
    <property type="nucleotide sequence ID" value="NZ_ATKF01000041.1"/>
</dbReference>
<dbReference type="AlphaFoldDB" id="A0A0S2ZKQ2"/>
<dbReference type="OrthoDB" id="90022at2"/>
<feature type="signal peptide" evidence="1">
    <location>
        <begin position="1"/>
        <end position="21"/>
    </location>
</feature>
<protein>
    <recommendedName>
        <fullName evidence="4">Lipoprotein</fullName>
    </recommendedName>
</protein>
<keyword evidence="1" id="KW-0732">Signal</keyword>
<gene>
    <name evidence="2" type="ORF">RN87_02150</name>
</gene>
<dbReference type="Proteomes" id="UP000063275">
    <property type="component" value="Chromosome"/>
</dbReference>
<reference evidence="2 3" key="1">
    <citation type="submission" date="2015-11" db="EMBL/GenBank/DDBJ databases">
        <authorList>
            <person name="Zhang Y."/>
            <person name="Guo Z."/>
        </authorList>
    </citation>
    <scope>NUCLEOTIDE SEQUENCE [LARGE SCALE GENOMIC DNA]</scope>
    <source>
        <strain evidence="2 3">ChDC F174</strain>
    </source>
</reference>
<feature type="chain" id="PRO_5006608654" description="Lipoprotein" evidence="1">
    <location>
        <begin position="22"/>
        <end position="164"/>
    </location>
</feature>
<evidence type="ECO:0008006" key="4">
    <source>
        <dbReference type="Google" id="ProtNLM"/>
    </source>
</evidence>
<accession>A0A0S2ZKQ2</accession>
<sequence>MKKIILIFLSLLCISCSTLKAFTQHTANSDDVQKLMAKGALELMTPQERKDYEAGKTVNMIGFQSASRGVVLDKLTSMANLSKGKIDEDVVTAIAMMEKYPSTIFVSDNNDVFVRTIMYLGQSEEGRKLLKGSRFLFINNFNESKVRELAQKYNFKCSFPKLND</sequence>
<organism evidence="2">
    <name type="scientific">Fusobacterium hwasookii ChDC F174</name>
    <dbReference type="NCBI Taxonomy" id="1307442"/>
    <lineage>
        <taxon>Bacteria</taxon>
        <taxon>Fusobacteriati</taxon>
        <taxon>Fusobacteriota</taxon>
        <taxon>Fusobacteriia</taxon>
        <taxon>Fusobacteriales</taxon>
        <taxon>Fusobacteriaceae</taxon>
        <taxon>Fusobacterium</taxon>
    </lineage>
</organism>
<proteinExistence type="predicted"/>
<evidence type="ECO:0000313" key="2">
    <source>
        <dbReference type="EMBL" id="ALQ39396.1"/>
    </source>
</evidence>
<evidence type="ECO:0000313" key="3">
    <source>
        <dbReference type="Proteomes" id="UP000063275"/>
    </source>
</evidence>